<dbReference type="Gene3D" id="3.40.50.1820">
    <property type="entry name" value="alpha/beta hydrolase"/>
    <property type="match status" value="1"/>
</dbReference>
<accession>A0A8J6JPZ8</accession>
<protein>
    <submittedName>
        <fullName evidence="4">Alpha/beta hydrolase</fullName>
    </submittedName>
</protein>
<evidence type="ECO:0000259" key="3">
    <source>
        <dbReference type="Pfam" id="PF20434"/>
    </source>
</evidence>
<keyword evidence="1 4" id="KW-0378">Hydrolase</keyword>
<dbReference type="Pfam" id="PF20434">
    <property type="entry name" value="BD-FAE"/>
    <property type="match status" value="1"/>
</dbReference>
<dbReference type="Pfam" id="PF00326">
    <property type="entry name" value="Peptidase_S9"/>
    <property type="match status" value="1"/>
</dbReference>
<dbReference type="RefSeq" id="WP_155148312.1">
    <property type="nucleotide sequence ID" value="NZ_JACOPQ010000012.1"/>
</dbReference>
<comment type="caution">
    <text evidence="4">The sequence shown here is derived from an EMBL/GenBank/DDBJ whole genome shotgun (WGS) entry which is preliminary data.</text>
</comment>
<dbReference type="PANTHER" id="PTHR48081:SF6">
    <property type="entry name" value="PEPTIDASE S9 PROLYL OLIGOPEPTIDASE CATALYTIC DOMAIN-CONTAINING PROTEIN"/>
    <property type="match status" value="1"/>
</dbReference>
<dbReference type="PANTHER" id="PTHR48081">
    <property type="entry name" value="AB HYDROLASE SUPERFAMILY PROTEIN C4A8.06C"/>
    <property type="match status" value="1"/>
</dbReference>
<dbReference type="SUPFAM" id="SSF53474">
    <property type="entry name" value="alpha/beta-Hydrolases"/>
    <property type="match status" value="1"/>
</dbReference>
<feature type="domain" description="BD-FAE-like" evidence="3">
    <location>
        <begin position="44"/>
        <end position="130"/>
    </location>
</feature>
<dbReference type="InterPro" id="IPR029058">
    <property type="entry name" value="AB_hydrolase_fold"/>
</dbReference>
<dbReference type="InterPro" id="IPR049492">
    <property type="entry name" value="BD-FAE-like_dom"/>
</dbReference>
<proteinExistence type="predicted"/>
<reference evidence="4" key="1">
    <citation type="submission" date="2020-08" db="EMBL/GenBank/DDBJ databases">
        <title>Genome public.</title>
        <authorList>
            <person name="Liu C."/>
            <person name="Sun Q."/>
        </authorList>
    </citation>
    <scope>NUCLEOTIDE SEQUENCE</scope>
    <source>
        <strain evidence="4">NSJ-52</strain>
    </source>
</reference>
<gene>
    <name evidence="4" type="ORF">H8S62_14150</name>
</gene>
<dbReference type="GO" id="GO:0006508">
    <property type="term" value="P:proteolysis"/>
    <property type="evidence" value="ECO:0007669"/>
    <property type="project" value="InterPro"/>
</dbReference>
<dbReference type="InterPro" id="IPR001375">
    <property type="entry name" value="Peptidase_S9_cat"/>
</dbReference>
<dbReference type="AlphaFoldDB" id="A0A8J6JPZ8"/>
<keyword evidence="5" id="KW-1185">Reference proteome</keyword>
<dbReference type="InterPro" id="IPR050300">
    <property type="entry name" value="GDXG_lipolytic_enzyme"/>
</dbReference>
<dbReference type="GO" id="GO:0008236">
    <property type="term" value="F:serine-type peptidase activity"/>
    <property type="evidence" value="ECO:0007669"/>
    <property type="project" value="InterPro"/>
</dbReference>
<organism evidence="4 5">
    <name type="scientific">Lawsonibacter faecis</name>
    <dbReference type="NCBI Taxonomy" id="2763052"/>
    <lineage>
        <taxon>Bacteria</taxon>
        <taxon>Bacillati</taxon>
        <taxon>Bacillota</taxon>
        <taxon>Clostridia</taxon>
        <taxon>Eubacteriales</taxon>
        <taxon>Oscillospiraceae</taxon>
        <taxon>Lawsonibacter</taxon>
    </lineage>
</organism>
<evidence type="ECO:0000313" key="5">
    <source>
        <dbReference type="Proteomes" id="UP000607645"/>
    </source>
</evidence>
<evidence type="ECO:0000259" key="2">
    <source>
        <dbReference type="Pfam" id="PF00326"/>
    </source>
</evidence>
<sequence length="276" mass="29907">MLYEQFGRTELHSRLPESGTEIRLTAYARPRSGLLADGGERWAVLILPGGGYQVTAPTEGEPVALAFLNAGIQAFVLDYSVLPARWPQQLLEAAAALAFIRRNAEKYGVRPDRIAVCGFSAGGHLAGCLANLWGDGVIHETLGLAPGEARPDAAILCYPVVTAGAYAIRECFTRLTGMEKLPPELEKLSLEESVTAKNPPTFLWSTDMDATVPVENTMLYAWALRRKGVSVETHIYNRGPHAMGIATAESAGTAEYTDERAATWQPLAASWLKTLH</sequence>
<dbReference type="Proteomes" id="UP000607645">
    <property type="component" value="Unassembled WGS sequence"/>
</dbReference>
<dbReference type="EMBL" id="JACOPQ010000012">
    <property type="protein sequence ID" value="MBC5738150.1"/>
    <property type="molecule type" value="Genomic_DNA"/>
</dbReference>
<feature type="domain" description="Peptidase S9 prolyl oligopeptidase catalytic" evidence="2">
    <location>
        <begin position="188"/>
        <end position="248"/>
    </location>
</feature>
<evidence type="ECO:0000313" key="4">
    <source>
        <dbReference type="EMBL" id="MBC5738150.1"/>
    </source>
</evidence>
<name>A0A8J6JPZ8_9FIRM</name>
<evidence type="ECO:0000256" key="1">
    <source>
        <dbReference type="ARBA" id="ARBA00022801"/>
    </source>
</evidence>